<accession>A0ABP7JTE2</accession>
<proteinExistence type="predicted"/>
<dbReference type="Proteomes" id="UP001501563">
    <property type="component" value="Unassembled WGS sequence"/>
</dbReference>
<sequence>MGASGPPTAPGPREDIGPGPGAYGPSGPIGPLHTGTSTVPYPHRPFRDPALIVTGPCRPSSSPPPPPRRNEPEKPLGFRAPRRADRVHRPHSLRAARRLVAGPVLPAFLDRRAHGGHPAHRTDLGRRAATVHAPAARPAHRSEPRLPRTRGLPPRLHQVPASRHEGPPRRRDRGGRGARPGDPDPGAAAFRGGGRWRAGPASVPSEGIDTFDRSDKEGDRA</sequence>
<gene>
    <name evidence="2" type="ORF">GCM10022207_16820</name>
</gene>
<feature type="compositionally biased region" description="Basic residues" evidence="1">
    <location>
        <begin position="85"/>
        <end position="97"/>
    </location>
</feature>
<name>A0ABP7JTE2_9ACTN</name>
<feature type="compositionally biased region" description="Basic and acidic residues" evidence="1">
    <location>
        <begin position="210"/>
        <end position="221"/>
    </location>
</feature>
<dbReference type="EMBL" id="BAAAZA010000004">
    <property type="protein sequence ID" value="GAA3854284.1"/>
    <property type="molecule type" value="Genomic_DNA"/>
</dbReference>
<organism evidence="2 3">
    <name type="scientific">Streptomyces lannensis</name>
    <dbReference type="NCBI Taxonomy" id="766498"/>
    <lineage>
        <taxon>Bacteria</taxon>
        <taxon>Bacillati</taxon>
        <taxon>Actinomycetota</taxon>
        <taxon>Actinomycetes</taxon>
        <taxon>Kitasatosporales</taxon>
        <taxon>Streptomycetaceae</taxon>
        <taxon>Streptomyces</taxon>
    </lineage>
</organism>
<keyword evidence="3" id="KW-1185">Reference proteome</keyword>
<feature type="compositionally biased region" description="Low complexity" evidence="1">
    <location>
        <begin position="127"/>
        <end position="137"/>
    </location>
</feature>
<reference evidence="3" key="1">
    <citation type="journal article" date="2019" name="Int. J. Syst. Evol. Microbiol.">
        <title>The Global Catalogue of Microorganisms (GCM) 10K type strain sequencing project: providing services to taxonomists for standard genome sequencing and annotation.</title>
        <authorList>
            <consortium name="The Broad Institute Genomics Platform"/>
            <consortium name="The Broad Institute Genome Sequencing Center for Infectious Disease"/>
            <person name="Wu L."/>
            <person name="Ma J."/>
        </authorList>
    </citation>
    <scope>NUCLEOTIDE SEQUENCE [LARGE SCALE GENOMIC DNA]</scope>
    <source>
        <strain evidence="3">JCM 16578</strain>
    </source>
</reference>
<evidence type="ECO:0000313" key="2">
    <source>
        <dbReference type="EMBL" id="GAA3854284.1"/>
    </source>
</evidence>
<comment type="caution">
    <text evidence="2">The sequence shown here is derived from an EMBL/GenBank/DDBJ whole genome shotgun (WGS) entry which is preliminary data.</text>
</comment>
<protein>
    <submittedName>
        <fullName evidence="2">Uncharacterized protein</fullName>
    </submittedName>
</protein>
<evidence type="ECO:0000313" key="3">
    <source>
        <dbReference type="Proteomes" id="UP001501563"/>
    </source>
</evidence>
<evidence type="ECO:0000256" key="1">
    <source>
        <dbReference type="SAM" id="MobiDB-lite"/>
    </source>
</evidence>
<feature type="region of interest" description="Disordered" evidence="1">
    <location>
        <begin position="1"/>
        <end position="221"/>
    </location>
</feature>